<sequence>MLPPTSLVSTGSAGAVRVLHHAAERFYELLEDGVSVGMLIYETSPGHSSITHAMVRADRRGRGLGATLISTALDHLAATGAPVRVHCATVAGFLQRFPEYTDRVQPTGHRGPR</sequence>
<dbReference type="PROSITE" id="PS51729">
    <property type="entry name" value="GNAT_YJDJ"/>
    <property type="match status" value="1"/>
</dbReference>
<dbReference type="SUPFAM" id="SSF55729">
    <property type="entry name" value="Acyl-CoA N-acyltransferases (Nat)"/>
    <property type="match status" value="1"/>
</dbReference>
<dbReference type="InterPro" id="IPR016181">
    <property type="entry name" value="Acyl_CoA_acyltransferase"/>
</dbReference>
<dbReference type="Pfam" id="PF14542">
    <property type="entry name" value="Acetyltransf_CG"/>
    <property type="match status" value="1"/>
</dbReference>
<dbReference type="STRING" id="675864.SAMN04489747_3116"/>
<accession>A0A1G7BZK7</accession>
<dbReference type="EMBL" id="LT629688">
    <property type="protein sequence ID" value="SDE32453.1"/>
    <property type="molecule type" value="Genomic_DNA"/>
</dbReference>
<protein>
    <recommendedName>
        <fullName evidence="1">N-acetyltransferase domain-containing protein</fullName>
    </recommendedName>
</protein>
<organism evidence="2 3">
    <name type="scientific">Auraticoccus monumenti</name>
    <dbReference type="NCBI Taxonomy" id="675864"/>
    <lineage>
        <taxon>Bacteria</taxon>
        <taxon>Bacillati</taxon>
        <taxon>Actinomycetota</taxon>
        <taxon>Actinomycetes</taxon>
        <taxon>Propionibacteriales</taxon>
        <taxon>Propionibacteriaceae</taxon>
        <taxon>Auraticoccus</taxon>
    </lineage>
</organism>
<proteinExistence type="predicted"/>
<name>A0A1G7BZK7_9ACTN</name>
<evidence type="ECO:0000313" key="2">
    <source>
        <dbReference type="EMBL" id="SDE32453.1"/>
    </source>
</evidence>
<gene>
    <name evidence="2" type="ORF">SAMN04489747_3116</name>
</gene>
<dbReference type="CDD" id="cd04301">
    <property type="entry name" value="NAT_SF"/>
    <property type="match status" value="1"/>
</dbReference>
<dbReference type="Proteomes" id="UP000198546">
    <property type="component" value="Chromosome i"/>
</dbReference>
<dbReference type="InterPro" id="IPR031165">
    <property type="entry name" value="GNAT_YJDJ"/>
</dbReference>
<feature type="domain" description="N-acetyltransferase" evidence="1">
    <location>
        <begin position="19"/>
        <end position="105"/>
    </location>
</feature>
<dbReference type="Gene3D" id="3.40.630.30">
    <property type="match status" value="1"/>
</dbReference>
<evidence type="ECO:0000259" key="1">
    <source>
        <dbReference type="PROSITE" id="PS51729"/>
    </source>
</evidence>
<reference evidence="2 3" key="1">
    <citation type="submission" date="2016-10" db="EMBL/GenBank/DDBJ databases">
        <authorList>
            <person name="de Groot N.N."/>
        </authorList>
    </citation>
    <scope>NUCLEOTIDE SEQUENCE [LARGE SCALE GENOMIC DNA]</scope>
    <source>
        <strain evidence="2 3">MON 2.2</strain>
    </source>
</reference>
<dbReference type="AlphaFoldDB" id="A0A1G7BZK7"/>
<keyword evidence="3" id="KW-1185">Reference proteome</keyword>
<evidence type="ECO:0000313" key="3">
    <source>
        <dbReference type="Proteomes" id="UP000198546"/>
    </source>
</evidence>